<keyword evidence="3" id="KW-1185">Reference proteome</keyword>
<dbReference type="GO" id="GO:0016787">
    <property type="term" value="F:hydrolase activity"/>
    <property type="evidence" value="ECO:0007669"/>
    <property type="project" value="InterPro"/>
</dbReference>
<dbReference type="AlphaFoldDB" id="A0A165NV33"/>
<gene>
    <name evidence="2" type="ORF">DAEQUDRAFT_673218</name>
</gene>
<dbReference type="Pfam" id="PF00149">
    <property type="entry name" value="Metallophos"/>
    <property type="match status" value="1"/>
</dbReference>
<dbReference type="EMBL" id="KV429076">
    <property type="protein sequence ID" value="KZT67410.1"/>
    <property type="molecule type" value="Genomic_DNA"/>
</dbReference>
<reference evidence="2 3" key="1">
    <citation type="journal article" date="2016" name="Mol. Biol. Evol.">
        <title>Comparative Genomics of Early-Diverging Mushroom-Forming Fungi Provides Insights into the Origins of Lignocellulose Decay Capabilities.</title>
        <authorList>
            <person name="Nagy L.G."/>
            <person name="Riley R."/>
            <person name="Tritt A."/>
            <person name="Adam C."/>
            <person name="Daum C."/>
            <person name="Floudas D."/>
            <person name="Sun H."/>
            <person name="Yadav J.S."/>
            <person name="Pangilinan J."/>
            <person name="Larsson K.H."/>
            <person name="Matsuura K."/>
            <person name="Barry K."/>
            <person name="Labutti K."/>
            <person name="Kuo R."/>
            <person name="Ohm R.A."/>
            <person name="Bhattacharya S.S."/>
            <person name="Shirouzu T."/>
            <person name="Yoshinaga Y."/>
            <person name="Martin F.M."/>
            <person name="Grigoriev I.V."/>
            <person name="Hibbett D.S."/>
        </authorList>
    </citation>
    <scope>NUCLEOTIDE SEQUENCE [LARGE SCALE GENOMIC DNA]</scope>
    <source>
        <strain evidence="2 3">L-15889</strain>
    </source>
</reference>
<dbReference type="OrthoDB" id="550558at2759"/>
<evidence type="ECO:0000313" key="3">
    <source>
        <dbReference type="Proteomes" id="UP000076727"/>
    </source>
</evidence>
<dbReference type="SUPFAM" id="SSF56300">
    <property type="entry name" value="Metallo-dependent phosphatases"/>
    <property type="match status" value="1"/>
</dbReference>
<proteinExistence type="predicted"/>
<evidence type="ECO:0000313" key="2">
    <source>
        <dbReference type="EMBL" id="KZT67410.1"/>
    </source>
</evidence>
<protein>
    <submittedName>
        <fullName evidence="2">Ser/Thr protein phosphatase superfamily protein</fullName>
    </submittedName>
</protein>
<name>A0A165NV33_9APHY</name>
<dbReference type="PANTHER" id="PTHR37844:SF2">
    <property type="entry name" value="SER_THR PROTEIN PHOSPHATASE SUPERFAMILY (AFU_ORTHOLOGUE AFUA_1G14840)"/>
    <property type="match status" value="1"/>
</dbReference>
<sequence length="271" mass="31081">MAEEGTCSIQLLSDIHLEMERRHKPFYQYDFASAADNLALLGDIGWTRDERMFRWLEVQLSRFKRIFFIAGNHEPYMSTLEESTRSIESFARRAAVAHAADPEAKGEFIFLNRTRYDLSPSVTILGCTLWSALDPANMDILLWSLNDFKRIDNFNPATYTKSHRADLAWLRRSLMEIRAREPGRRVVVFTHHAPTVEDTSDPRYAGGPSNSAFATELSTEADIWAPPLVLWAFGHTHWSCDFERRGVRVVSNQRGYQEGDDSFETATVLQL</sequence>
<dbReference type="Gene3D" id="3.60.21.10">
    <property type="match status" value="1"/>
</dbReference>
<dbReference type="InterPro" id="IPR004843">
    <property type="entry name" value="Calcineurin-like_PHP"/>
</dbReference>
<dbReference type="InterPro" id="IPR029052">
    <property type="entry name" value="Metallo-depent_PP-like"/>
</dbReference>
<dbReference type="Proteomes" id="UP000076727">
    <property type="component" value="Unassembled WGS sequence"/>
</dbReference>
<dbReference type="PANTHER" id="PTHR37844">
    <property type="entry name" value="SER/THR PROTEIN PHOSPHATASE SUPERFAMILY (AFU_ORTHOLOGUE AFUA_1G14840)"/>
    <property type="match status" value="1"/>
</dbReference>
<organism evidence="2 3">
    <name type="scientific">Daedalea quercina L-15889</name>
    <dbReference type="NCBI Taxonomy" id="1314783"/>
    <lineage>
        <taxon>Eukaryota</taxon>
        <taxon>Fungi</taxon>
        <taxon>Dikarya</taxon>
        <taxon>Basidiomycota</taxon>
        <taxon>Agaricomycotina</taxon>
        <taxon>Agaricomycetes</taxon>
        <taxon>Polyporales</taxon>
        <taxon>Fomitopsis</taxon>
    </lineage>
</organism>
<accession>A0A165NV33</accession>
<feature type="domain" description="Calcineurin-like phosphoesterase" evidence="1">
    <location>
        <begin position="12"/>
        <end position="238"/>
    </location>
</feature>
<evidence type="ECO:0000259" key="1">
    <source>
        <dbReference type="Pfam" id="PF00149"/>
    </source>
</evidence>